<dbReference type="GO" id="GO:0016020">
    <property type="term" value="C:membrane"/>
    <property type="evidence" value="ECO:0007669"/>
    <property type="project" value="UniProtKB-SubCell"/>
</dbReference>
<evidence type="ECO:0000256" key="7">
    <source>
        <dbReference type="SAM" id="Phobius"/>
    </source>
</evidence>
<dbReference type="STRING" id="174720.A0A0N5CEN5"/>
<dbReference type="GO" id="GO:0005737">
    <property type="term" value="C:cytoplasm"/>
    <property type="evidence" value="ECO:0007669"/>
    <property type="project" value="TreeGrafter"/>
</dbReference>
<keyword evidence="3 7" id="KW-0812">Transmembrane</keyword>
<evidence type="ECO:0000256" key="5">
    <source>
        <dbReference type="ARBA" id="ARBA00023136"/>
    </source>
</evidence>
<dbReference type="PRINTS" id="PR01609">
    <property type="entry name" value="CD36FAMILY"/>
</dbReference>
<dbReference type="InterPro" id="IPR002159">
    <property type="entry name" value="CD36_fam"/>
</dbReference>
<reference evidence="9" key="1">
    <citation type="submission" date="2017-02" db="UniProtKB">
        <authorList>
            <consortium name="WormBaseParasite"/>
        </authorList>
    </citation>
    <scope>IDENTIFICATION</scope>
</reference>
<feature type="transmembrane region" description="Helical" evidence="7">
    <location>
        <begin position="20"/>
        <end position="43"/>
    </location>
</feature>
<comment type="subcellular location">
    <subcellularLocation>
        <location evidence="1">Membrane</location>
    </subcellularLocation>
</comment>
<organism evidence="8 9">
    <name type="scientific">Strongyloides papillosus</name>
    <name type="common">Intestinal threadworm</name>
    <dbReference type="NCBI Taxonomy" id="174720"/>
    <lineage>
        <taxon>Eukaryota</taxon>
        <taxon>Metazoa</taxon>
        <taxon>Ecdysozoa</taxon>
        <taxon>Nematoda</taxon>
        <taxon>Chromadorea</taxon>
        <taxon>Rhabditida</taxon>
        <taxon>Tylenchina</taxon>
        <taxon>Panagrolaimomorpha</taxon>
        <taxon>Strongyloidoidea</taxon>
        <taxon>Strongyloididae</taxon>
        <taxon>Strongyloides</taxon>
    </lineage>
</organism>
<evidence type="ECO:0000256" key="4">
    <source>
        <dbReference type="ARBA" id="ARBA00022989"/>
    </source>
</evidence>
<dbReference type="GO" id="GO:0005044">
    <property type="term" value="F:scavenger receptor activity"/>
    <property type="evidence" value="ECO:0007669"/>
    <property type="project" value="TreeGrafter"/>
</dbReference>
<keyword evidence="8" id="KW-1185">Reference proteome</keyword>
<dbReference type="Pfam" id="PF01130">
    <property type="entry name" value="CD36"/>
    <property type="match status" value="1"/>
</dbReference>
<evidence type="ECO:0000256" key="2">
    <source>
        <dbReference type="ARBA" id="ARBA00010532"/>
    </source>
</evidence>
<evidence type="ECO:0000313" key="9">
    <source>
        <dbReference type="WBParaSite" id="SPAL_0001632300.1"/>
    </source>
</evidence>
<feature type="transmembrane region" description="Helical" evidence="7">
    <location>
        <begin position="527"/>
        <end position="558"/>
    </location>
</feature>
<evidence type="ECO:0000256" key="3">
    <source>
        <dbReference type="ARBA" id="ARBA00022692"/>
    </source>
</evidence>
<comment type="similarity">
    <text evidence="2">Belongs to the CD36 family.</text>
</comment>
<keyword evidence="4 7" id="KW-1133">Transmembrane helix</keyword>
<keyword evidence="6" id="KW-0325">Glycoprotein</keyword>
<dbReference type="WBParaSite" id="SPAL_0001632300.1">
    <property type="protein sequence ID" value="SPAL_0001632300.1"/>
    <property type="gene ID" value="SPAL_0001632300"/>
</dbReference>
<protein>
    <submittedName>
        <fullName evidence="9">Scavenger receptor class B member 1</fullName>
    </submittedName>
</protein>
<dbReference type="AlphaFoldDB" id="A0A0N5CEN5"/>
<name>A0A0N5CEN5_STREA</name>
<keyword evidence="5 7" id="KW-0472">Membrane</keyword>
<sequence>MTIEEEDYQICGKPTKCQMVWFILSFIVLLISIGLWVAFPFIYKAEVKENLILKENVDGSYPKSTFYWANPPSDTSMNFYIFNLTNGDEVEFMGEQPKIIEIGPFVIKEIEKKKSIEFMNNQTEVYYKNYKTFIFNEEKSCKFCSRHDKIHYPNIILIGALAQLADPSKNITPILQSVLSIGIHLIGEFSFIDVSFDDIMFNGYHDNLLTFGNSDLFKFIDNHFGKNGSKLLPFDIPNMKKMGIFYGYNNTNDEDYVIKTGKDNMDEYGKILTWAGSKTLPQSFWSTQNARMINGSDSGSLQHMEIKKSDTLPQFNSYLCRSFDMVYEEDGVVSDIPAYKFYVPYDNYDTTLEKNKGFRYANREKINYFPQWPKCDNNNTTSKISDDCSTIDCTIGPNLCNSCCNGSFVDGTYLLPPGMYPIGCYPGRAKAPPFVLFFSAPHFYYSPPEVANALYGLRPNKKEHQPIYYYHEPYSGQVLNVNYKFQVNVPIFGYAPTIINTQMPNNIIPIFWASVQGKVYDNLLSQLWLGFVFVPKLMFILKIVTLVIAILIFALVVIRRIYVKAQNQRKIDLP</sequence>
<proteinExistence type="inferred from homology"/>
<evidence type="ECO:0000256" key="1">
    <source>
        <dbReference type="ARBA" id="ARBA00004370"/>
    </source>
</evidence>
<dbReference type="Proteomes" id="UP000046392">
    <property type="component" value="Unplaced"/>
</dbReference>
<evidence type="ECO:0000256" key="6">
    <source>
        <dbReference type="ARBA" id="ARBA00023180"/>
    </source>
</evidence>
<accession>A0A0N5CEN5</accession>
<dbReference type="PANTHER" id="PTHR11923:SF55">
    <property type="entry name" value="SCAVENGER RECEPTOR (CD36 FAMILY) RELATED"/>
    <property type="match status" value="1"/>
</dbReference>
<dbReference type="PANTHER" id="PTHR11923">
    <property type="entry name" value="SCAVENGER RECEPTOR CLASS B TYPE-1 SR-B1"/>
    <property type="match status" value="1"/>
</dbReference>
<evidence type="ECO:0000313" key="8">
    <source>
        <dbReference type="Proteomes" id="UP000046392"/>
    </source>
</evidence>